<gene>
    <name evidence="1" type="ORF">EJF14_10738</name>
</gene>
<organism evidence="1 2">
    <name type="scientific">Clavispora lusitaniae</name>
    <name type="common">Candida lusitaniae</name>
    <dbReference type="NCBI Taxonomy" id="36911"/>
    <lineage>
        <taxon>Eukaryota</taxon>
        <taxon>Fungi</taxon>
        <taxon>Dikarya</taxon>
        <taxon>Ascomycota</taxon>
        <taxon>Saccharomycotina</taxon>
        <taxon>Pichiomycetes</taxon>
        <taxon>Metschnikowiaceae</taxon>
        <taxon>Clavispora</taxon>
    </lineage>
</organism>
<name>A0ACD0WDU0_CLALS</name>
<protein>
    <submittedName>
        <fullName evidence="1">Pre-mRNA-splicing factor ATP-dependent RNA helicase</fullName>
    </submittedName>
</protein>
<keyword evidence="1" id="KW-0347">Helicase</keyword>
<accession>A0ACD0WDU0</accession>
<sequence>MLKLATILLCSYMSHIQKGRGYSRKRDYSPDDEPIDDTSVINSEYPQPNNAPVITPEHQSEQANATIARQDNVGGQPTTKEHKGLGKESEAATSVSNDNGPDIDHLRKKSRRNYIHSKFETALDDLRKDVDLLESRENRSATETKALNEKKRILDLMVSKEEQPDAEFEIPDEYFTSGGAIDQKRKKELLKSKYVEVSEKEEKKKRFENQWELDQLKKAQTIVSSNPDEIQLPTQPTYDFVFDESQFVDFSESEPTSHEPVEPTDIPKVSHEIEEVRKSLPVYQLRQSFLDTIEKNQVLIVVGETGSGKTTQLPQYLYEAGYTKAPNSDIPLKIGCTQPRRVAATSVATRVAEEVGCVLGEEVGYCIRFDDSTSQKTAIKYVTDGMLLREFMADPLLSTYSALMIDEAHERTVSTEIVLTLLKDIIKERKDLKLIVASATINATKFSEYFDGAPIFNIPGRRFPVDICYTKSPEANYIQAAITTIFQIHLKEEIPGDILVFLTGQEEIETMEETLNDACQKLGDSIKKMIVAPIYANMPPKLQKRIFEPTPHDARKVILATNIAETSITIDGVRYVVDPGYVKENVFNPSTGMESLVVVPCSRASADQRAGRAGRVGPGKCYRLYTKWSFYNELQANPTPEILRVNLSTIVLLLLSMGITDLVHFDFMDPPNSQTLIKSLELLYALGALNSKGELTKTGRRIAEFPMDPMFGKCLLSSDEFGVTAEILSIMAMLSESGSLFFRPKDKKEQADKKKETFAHDLGDHFVLLNIWEQWSESGFSNIWCEDNFLQYKTLRRVKDVRTQLENLCRKIGLDVEQREDIEEQDVKIQKTLLSGFFPNVARLSKLGTNYVSLKKNQSVFIHPSSSLFPVKPPPKIILYHELVLTSKEYMRNCMIVEEKWIQEIAKHYYQKEIKNISGRH</sequence>
<keyword evidence="1" id="KW-0067">ATP-binding</keyword>
<dbReference type="EMBL" id="CP038484">
    <property type="protein sequence ID" value="QFZ25635.1"/>
    <property type="molecule type" value="Genomic_DNA"/>
</dbReference>
<keyword evidence="2" id="KW-1185">Reference proteome</keyword>
<reference evidence="2" key="1">
    <citation type="journal article" date="2019" name="MBio">
        <title>Comparative genomics for the elucidation of multidrug resistance (MDR) in Candida lusitaniae.</title>
        <authorList>
            <person name="Kannan A."/>
            <person name="Asner S.A."/>
            <person name="Trachsel E."/>
            <person name="Kelly S."/>
            <person name="Parker J."/>
            <person name="Sanglard D."/>
        </authorList>
    </citation>
    <scope>NUCLEOTIDE SEQUENCE [LARGE SCALE GENOMIC DNA]</scope>
    <source>
        <strain evidence="2">P1</strain>
    </source>
</reference>
<evidence type="ECO:0000313" key="2">
    <source>
        <dbReference type="Proteomes" id="UP000326582"/>
    </source>
</evidence>
<keyword evidence="1" id="KW-0547">Nucleotide-binding</keyword>
<evidence type="ECO:0000313" key="1">
    <source>
        <dbReference type="EMBL" id="QFZ25635.1"/>
    </source>
</evidence>
<proteinExistence type="predicted"/>
<dbReference type="Proteomes" id="UP000326582">
    <property type="component" value="Chromosome 1"/>
</dbReference>
<keyword evidence="1" id="KW-0378">Hydrolase</keyword>